<sequence>MSIIAVLLSLLLPSIHNARAAARRTQCLNRMRQDPSHRFPPYGTWGDYRDSSGTWQPSGPSAHGAQLRSWVVDVLGQLDRQDLFDRWDHTRRHDSTYIGSSGTSNRQLMQQYGLEVLVCPDDQTAQDSPGSLSYVVNVGYANIDGSLSSGSGWGSSNYHNYNDPDLDLNVNGSINDLEDQKIHRRSGVMWRMVVDRNGDGLPGQPRPNRSHGPNSIYDGLSNTILVTENINAGNSQLWGDPDPRNCAFVYPISADTTDFDSTTYYAAAPFDTNHPYGRINAARGGPEGERPFPNSNHAGAVNVVFCDGSTRTVSDNLDINIYARLISPAGDRQQGTITAQQPLDGNSF</sequence>
<name>A0A8S1J6K9_9CHLO</name>
<feature type="signal peptide" evidence="1">
    <location>
        <begin position="1"/>
        <end position="20"/>
    </location>
</feature>
<accession>A0A8S1J6K9</accession>
<proteinExistence type="predicted"/>
<dbReference type="NCBIfam" id="TIGR04294">
    <property type="entry name" value="pre_pil_HX9DG"/>
    <property type="match status" value="1"/>
</dbReference>
<dbReference type="OrthoDB" id="10660779at2759"/>
<dbReference type="Proteomes" id="UP000708148">
    <property type="component" value="Unassembled WGS sequence"/>
</dbReference>
<evidence type="ECO:0000256" key="1">
    <source>
        <dbReference type="SAM" id="SignalP"/>
    </source>
</evidence>
<dbReference type="Pfam" id="PF07596">
    <property type="entry name" value="SBP_bac_10"/>
    <property type="match status" value="1"/>
</dbReference>
<evidence type="ECO:0000259" key="2">
    <source>
        <dbReference type="Pfam" id="PF07596"/>
    </source>
</evidence>
<dbReference type="EMBL" id="CAJHUC010001985">
    <property type="protein sequence ID" value="CAD7702875.1"/>
    <property type="molecule type" value="Genomic_DNA"/>
</dbReference>
<feature type="chain" id="PRO_5035772573" description="DUF1559 domain-containing protein" evidence="1">
    <location>
        <begin position="21"/>
        <end position="348"/>
    </location>
</feature>
<dbReference type="PANTHER" id="PTHR30093">
    <property type="entry name" value="GENERAL SECRETION PATHWAY PROTEIN G"/>
    <property type="match status" value="1"/>
</dbReference>
<gene>
    <name evidence="3" type="ORF">OSTQU699_LOCUS8232</name>
</gene>
<organism evidence="3 4">
    <name type="scientific">Ostreobium quekettii</name>
    <dbReference type="NCBI Taxonomy" id="121088"/>
    <lineage>
        <taxon>Eukaryota</taxon>
        <taxon>Viridiplantae</taxon>
        <taxon>Chlorophyta</taxon>
        <taxon>core chlorophytes</taxon>
        <taxon>Ulvophyceae</taxon>
        <taxon>TCBD clade</taxon>
        <taxon>Bryopsidales</taxon>
        <taxon>Ostreobineae</taxon>
        <taxon>Ostreobiaceae</taxon>
        <taxon>Ostreobium</taxon>
    </lineage>
</organism>
<keyword evidence="1" id="KW-0732">Signal</keyword>
<evidence type="ECO:0000313" key="4">
    <source>
        <dbReference type="Proteomes" id="UP000708148"/>
    </source>
</evidence>
<reference evidence="3" key="1">
    <citation type="submission" date="2020-12" db="EMBL/GenBank/DDBJ databases">
        <authorList>
            <person name="Iha C."/>
        </authorList>
    </citation>
    <scope>NUCLEOTIDE SEQUENCE</scope>
</reference>
<dbReference type="PANTHER" id="PTHR30093:SF2">
    <property type="entry name" value="TYPE II SECRETION SYSTEM PROTEIN H"/>
    <property type="match status" value="1"/>
</dbReference>
<keyword evidence="4" id="KW-1185">Reference proteome</keyword>
<protein>
    <recommendedName>
        <fullName evidence="2">DUF1559 domain-containing protein</fullName>
    </recommendedName>
</protein>
<dbReference type="InterPro" id="IPR011453">
    <property type="entry name" value="DUF1559"/>
</dbReference>
<dbReference type="AlphaFoldDB" id="A0A8S1J6K9"/>
<evidence type="ECO:0000313" key="3">
    <source>
        <dbReference type="EMBL" id="CAD7702875.1"/>
    </source>
</evidence>
<comment type="caution">
    <text evidence="3">The sequence shown here is derived from an EMBL/GenBank/DDBJ whole genome shotgun (WGS) entry which is preliminary data.</text>
</comment>
<dbReference type="InterPro" id="IPR027558">
    <property type="entry name" value="Pre_pil_HX9DG_C"/>
</dbReference>
<feature type="domain" description="DUF1559" evidence="2">
    <location>
        <begin position="17"/>
        <end position="318"/>
    </location>
</feature>